<evidence type="ECO:0000313" key="1">
    <source>
        <dbReference type="EMBL" id="GAA2809256.1"/>
    </source>
</evidence>
<evidence type="ECO:0000313" key="2">
    <source>
        <dbReference type="Proteomes" id="UP001500979"/>
    </source>
</evidence>
<name>A0ABN3VJI0_9PSEU</name>
<comment type="caution">
    <text evidence="1">The sequence shown here is derived from an EMBL/GenBank/DDBJ whole genome shotgun (WGS) entry which is preliminary data.</text>
</comment>
<evidence type="ECO:0008006" key="3">
    <source>
        <dbReference type="Google" id="ProtNLM"/>
    </source>
</evidence>
<organism evidence="1 2">
    <name type="scientific">Saccharopolyspora taberi</name>
    <dbReference type="NCBI Taxonomy" id="60895"/>
    <lineage>
        <taxon>Bacteria</taxon>
        <taxon>Bacillati</taxon>
        <taxon>Actinomycetota</taxon>
        <taxon>Actinomycetes</taxon>
        <taxon>Pseudonocardiales</taxon>
        <taxon>Pseudonocardiaceae</taxon>
        <taxon>Saccharopolyspora</taxon>
    </lineage>
</organism>
<protein>
    <recommendedName>
        <fullName evidence="3">Excreted virulence factor EspC, type VII ESX diderm</fullName>
    </recommendedName>
</protein>
<dbReference type="EMBL" id="BAAAUX010000020">
    <property type="protein sequence ID" value="GAA2809256.1"/>
    <property type="molecule type" value="Genomic_DNA"/>
</dbReference>
<accession>A0ABN3VJI0</accession>
<keyword evidence="2" id="KW-1185">Reference proteome</keyword>
<gene>
    <name evidence="1" type="ORF">GCM10010470_50620</name>
</gene>
<sequence length="106" mass="11541">MAMSGIRVDTEWLTQYADEVTAAGEEIGNARRELDGARLEPESFGELGRKEGAADAYQRLAGLLGDQASRASEVLTGAGRELREVVDFHTGGDDDNAEDIARKQEW</sequence>
<dbReference type="Proteomes" id="UP001500979">
    <property type="component" value="Unassembled WGS sequence"/>
</dbReference>
<reference evidence="1 2" key="1">
    <citation type="journal article" date="2019" name="Int. J. Syst. Evol. Microbiol.">
        <title>The Global Catalogue of Microorganisms (GCM) 10K type strain sequencing project: providing services to taxonomists for standard genome sequencing and annotation.</title>
        <authorList>
            <consortium name="The Broad Institute Genomics Platform"/>
            <consortium name="The Broad Institute Genome Sequencing Center for Infectious Disease"/>
            <person name="Wu L."/>
            <person name="Ma J."/>
        </authorList>
    </citation>
    <scope>NUCLEOTIDE SEQUENCE [LARGE SCALE GENOMIC DNA]</scope>
    <source>
        <strain evidence="1 2">JCM 9383</strain>
    </source>
</reference>
<proteinExistence type="predicted"/>